<protein>
    <submittedName>
        <fullName evidence="1">Uncharacterized protein</fullName>
    </submittedName>
</protein>
<sequence length="133" mass="15843">MDFYFALQNEAQKFLTTFHKKCALRDPNILHRDLQIIENGRIIFDYAGIAHLMRNFSGDVSLSHWSRFFAYSSFSFENWQFFWQKWAVRLTDQGNLEITFFDGPNYTPKYIYILKADPNVEGGHKLLKMIIFE</sequence>
<gene>
    <name evidence="1" type="ORF">CAMP_LOCUS6073</name>
</gene>
<dbReference type="Proteomes" id="UP001152747">
    <property type="component" value="Unassembled WGS sequence"/>
</dbReference>
<comment type="caution">
    <text evidence="1">The sequence shown here is derived from an EMBL/GenBank/DDBJ whole genome shotgun (WGS) entry which is preliminary data.</text>
</comment>
<proteinExistence type="predicted"/>
<name>A0A9P1IG09_9PELO</name>
<evidence type="ECO:0000313" key="2">
    <source>
        <dbReference type="Proteomes" id="UP001152747"/>
    </source>
</evidence>
<dbReference type="AlphaFoldDB" id="A0A9P1IG09"/>
<reference evidence="1" key="1">
    <citation type="submission" date="2022-11" db="EMBL/GenBank/DDBJ databases">
        <authorList>
            <person name="Kikuchi T."/>
        </authorList>
    </citation>
    <scope>NUCLEOTIDE SEQUENCE</scope>
    <source>
        <strain evidence="1">PS1010</strain>
    </source>
</reference>
<accession>A0A9P1IG09</accession>
<evidence type="ECO:0000313" key="1">
    <source>
        <dbReference type="EMBL" id="CAI5443436.1"/>
    </source>
</evidence>
<dbReference type="EMBL" id="CANHGI010000002">
    <property type="protein sequence ID" value="CAI5443436.1"/>
    <property type="molecule type" value="Genomic_DNA"/>
</dbReference>
<keyword evidence="2" id="KW-1185">Reference proteome</keyword>
<organism evidence="1 2">
    <name type="scientific">Caenorhabditis angaria</name>
    <dbReference type="NCBI Taxonomy" id="860376"/>
    <lineage>
        <taxon>Eukaryota</taxon>
        <taxon>Metazoa</taxon>
        <taxon>Ecdysozoa</taxon>
        <taxon>Nematoda</taxon>
        <taxon>Chromadorea</taxon>
        <taxon>Rhabditida</taxon>
        <taxon>Rhabditina</taxon>
        <taxon>Rhabditomorpha</taxon>
        <taxon>Rhabditoidea</taxon>
        <taxon>Rhabditidae</taxon>
        <taxon>Peloderinae</taxon>
        <taxon>Caenorhabditis</taxon>
    </lineage>
</organism>